<dbReference type="PROSITE" id="PS51257">
    <property type="entry name" value="PROKAR_LIPOPROTEIN"/>
    <property type="match status" value="1"/>
</dbReference>
<dbReference type="STRING" id="1108044.GOOTI_008_00280"/>
<feature type="transmembrane region" description="Helical" evidence="1">
    <location>
        <begin position="21"/>
        <end position="41"/>
    </location>
</feature>
<evidence type="ECO:0000313" key="2">
    <source>
        <dbReference type="EMBL" id="GAB32485.1"/>
    </source>
</evidence>
<dbReference type="AlphaFoldDB" id="H5TG77"/>
<dbReference type="Proteomes" id="UP000005038">
    <property type="component" value="Unassembled WGS sequence"/>
</dbReference>
<dbReference type="EMBL" id="BAFB01000008">
    <property type="protein sequence ID" value="GAB32485.1"/>
    <property type="molecule type" value="Genomic_DNA"/>
</dbReference>
<dbReference type="OrthoDB" id="4376368at2"/>
<name>H5TG77_GORO1</name>
<keyword evidence="1" id="KW-1133">Transmembrane helix</keyword>
<protein>
    <submittedName>
        <fullName evidence="2">Uncharacterized protein</fullName>
    </submittedName>
</protein>
<gene>
    <name evidence="2" type="ORF">GOOTI_008_00280</name>
</gene>
<accession>H5TG77</accession>
<evidence type="ECO:0000313" key="3">
    <source>
        <dbReference type="Proteomes" id="UP000005038"/>
    </source>
</evidence>
<organism evidence="2 3">
    <name type="scientific">Gordonia otitidis (strain DSM 44809 / CCUG 52243 / JCM 12355 / NBRC 100426 / IFM 10032)</name>
    <dbReference type="NCBI Taxonomy" id="1108044"/>
    <lineage>
        <taxon>Bacteria</taxon>
        <taxon>Bacillati</taxon>
        <taxon>Actinomycetota</taxon>
        <taxon>Actinomycetes</taxon>
        <taxon>Mycobacteriales</taxon>
        <taxon>Gordoniaceae</taxon>
        <taxon>Gordonia</taxon>
    </lineage>
</organism>
<comment type="caution">
    <text evidence="2">The sequence shown here is derived from an EMBL/GenBank/DDBJ whole genome shotgun (WGS) entry which is preliminary data.</text>
</comment>
<evidence type="ECO:0000256" key="1">
    <source>
        <dbReference type="SAM" id="Phobius"/>
    </source>
</evidence>
<reference evidence="2" key="1">
    <citation type="submission" date="2012-02" db="EMBL/GenBank/DDBJ databases">
        <title>Whole genome shotgun sequence of Gordonia otitidis NBRC 100426.</title>
        <authorList>
            <person name="Yoshida I."/>
            <person name="Hosoyama A."/>
            <person name="Tsuchikane K."/>
            <person name="Katsumata H."/>
            <person name="Yamazaki S."/>
            <person name="Fujita N."/>
        </authorList>
    </citation>
    <scope>NUCLEOTIDE SEQUENCE [LARGE SCALE GENOMIC DNA]</scope>
    <source>
        <strain evidence="2">NBRC 100426</strain>
    </source>
</reference>
<keyword evidence="1" id="KW-0812">Transmembrane</keyword>
<proteinExistence type="predicted"/>
<keyword evidence="1" id="KW-0472">Membrane</keyword>
<keyword evidence="3" id="KW-1185">Reference proteome</keyword>
<sequence>MGSVRVPRSRRCVCRGVRGRIVAALISVIVACGAVSASVAARADATPPAPTEASLVDDLANLPYQALFAANVQVYEFAGIYRQDSPFSAPYFFTVLRKLHNANQGTPGNRRYAFVGRGPGSTLPEAFGMYPGRRPSSDLHLRWTFQFDPRTLTPTLGGVMQCLSPPTVGTVGTLVGGAVVTRACPT</sequence>